<reference evidence="1 2" key="1">
    <citation type="submission" date="2023-07" db="EMBL/GenBank/DDBJ databases">
        <title>Sequencing the genomes of 1000 actinobacteria strains.</title>
        <authorList>
            <person name="Klenk H.-P."/>
        </authorList>
    </citation>
    <scope>NUCLEOTIDE SEQUENCE [LARGE SCALE GENOMIC DNA]</scope>
    <source>
        <strain evidence="1 2">DSM 44109</strain>
    </source>
</reference>
<evidence type="ECO:0008006" key="3">
    <source>
        <dbReference type="Google" id="ProtNLM"/>
    </source>
</evidence>
<gene>
    <name evidence="1" type="ORF">J2S55_005302</name>
</gene>
<evidence type="ECO:0000313" key="2">
    <source>
        <dbReference type="Proteomes" id="UP001230426"/>
    </source>
</evidence>
<proteinExistence type="predicted"/>
<sequence length="114" mass="12783">MEMHELPAIRRNRATTPLNAARRLHDELAELGIASDVHDGYGLALVSVWFGLVVWTDGHVFRWGTGEGPERDRRGWHAFGPADDPVTTACRVADRYAELRRTHPHPGPSPWAPQ</sequence>
<organism evidence="1 2">
    <name type="scientific">Streptosporangium brasiliense</name>
    <dbReference type="NCBI Taxonomy" id="47480"/>
    <lineage>
        <taxon>Bacteria</taxon>
        <taxon>Bacillati</taxon>
        <taxon>Actinomycetota</taxon>
        <taxon>Actinomycetes</taxon>
        <taxon>Streptosporangiales</taxon>
        <taxon>Streptosporangiaceae</taxon>
        <taxon>Streptosporangium</taxon>
    </lineage>
</organism>
<keyword evidence="2" id="KW-1185">Reference proteome</keyword>
<accession>A0ABT9R9V4</accession>
<dbReference type="EMBL" id="JAUSRB010000002">
    <property type="protein sequence ID" value="MDP9866036.1"/>
    <property type="molecule type" value="Genomic_DNA"/>
</dbReference>
<protein>
    <recommendedName>
        <fullName evidence="3">Immunity protein 35 domain-containing protein</fullName>
    </recommendedName>
</protein>
<comment type="caution">
    <text evidence="1">The sequence shown here is derived from an EMBL/GenBank/DDBJ whole genome shotgun (WGS) entry which is preliminary data.</text>
</comment>
<evidence type="ECO:0000313" key="1">
    <source>
        <dbReference type="EMBL" id="MDP9866036.1"/>
    </source>
</evidence>
<name>A0ABT9R9V4_9ACTN</name>
<dbReference type="Proteomes" id="UP001230426">
    <property type="component" value="Unassembled WGS sequence"/>
</dbReference>